<gene>
    <name evidence="2" type="ORF">ELE36_20100</name>
</gene>
<keyword evidence="3" id="KW-1185">Reference proteome</keyword>
<evidence type="ECO:0000313" key="3">
    <source>
        <dbReference type="Proteomes" id="UP000291562"/>
    </source>
</evidence>
<dbReference type="PANTHER" id="PTHR38013">
    <property type="entry name" value="GLYCOPROTEIN/POLYSACCHARIDE METABOLISM"/>
    <property type="match status" value="1"/>
</dbReference>
<reference evidence="2 3" key="1">
    <citation type="submission" date="2019-01" db="EMBL/GenBank/DDBJ databases">
        <title>Pseudolysobacter antarctica gen. nov., sp. nov., isolated from Fildes Peninsula, Antarctica.</title>
        <authorList>
            <person name="Wei Z."/>
            <person name="Peng F."/>
        </authorList>
    </citation>
    <scope>NUCLEOTIDE SEQUENCE [LARGE SCALE GENOMIC DNA]</scope>
    <source>
        <strain evidence="2 3">AQ6-296</strain>
    </source>
</reference>
<dbReference type="OrthoDB" id="5959218at2"/>
<dbReference type="Proteomes" id="UP000291562">
    <property type="component" value="Chromosome"/>
</dbReference>
<protein>
    <recommendedName>
        <fullName evidence="4">DUF4382 domain-containing protein</fullName>
    </recommendedName>
</protein>
<accession>A0A411HPU1</accession>
<dbReference type="KEGG" id="xbc:ELE36_20100"/>
<dbReference type="EMBL" id="CP035704">
    <property type="protein sequence ID" value="QBB72482.1"/>
    <property type="molecule type" value="Genomic_DNA"/>
</dbReference>
<dbReference type="AlphaFoldDB" id="A0A411HPU1"/>
<dbReference type="PANTHER" id="PTHR38013:SF1">
    <property type="entry name" value="GLYCOPROTEIN_POLYSACCHARIDE METABOLISM"/>
    <property type="match status" value="1"/>
</dbReference>
<dbReference type="RefSeq" id="WP_129836481.1">
    <property type="nucleotide sequence ID" value="NZ_CP035704.1"/>
</dbReference>
<evidence type="ECO:0000313" key="2">
    <source>
        <dbReference type="EMBL" id="QBB72482.1"/>
    </source>
</evidence>
<sequence length="280" mass="30142">MRKQLVPLLIAGIALAGCNSSPQSETPAKNAAAAVPAVTSITGTVNYRQKIPLSADARLDVSLVDVNQQSVVIAQKTFAPISAVPASFELPIDVSKIVPKDIYVIKAVLLDGERRFVPALEYPVLTKGGPVKVDILLNPESTASEKLNDDFRKLENNIGAMIRITGSRETADYNLGWDAFYSNNDLRFLRETVDIGEKGRTSSKYAFNNGKVWMLVKQDFAENGKSPTLTTRLGWNDAGELILKEKGNDEATPDDVKALTAAANAAATTANARKAASSKH</sequence>
<evidence type="ECO:0008006" key="4">
    <source>
        <dbReference type="Google" id="ProtNLM"/>
    </source>
</evidence>
<organism evidence="2 3">
    <name type="scientific">Pseudolysobacter antarcticus</name>
    <dbReference type="NCBI Taxonomy" id="2511995"/>
    <lineage>
        <taxon>Bacteria</taxon>
        <taxon>Pseudomonadati</taxon>
        <taxon>Pseudomonadota</taxon>
        <taxon>Gammaproteobacteria</taxon>
        <taxon>Lysobacterales</taxon>
        <taxon>Rhodanobacteraceae</taxon>
        <taxon>Pseudolysobacter</taxon>
    </lineage>
</organism>
<keyword evidence="1" id="KW-0732">Signal</keyword>
<proteinExistence type="predicted"/>
<dbReference type="Pfam" id="PF09619">
    <property type="entry name" value="YscW"/>
    <property type="match status" value="1"/>
</dbReference>
<feature type="chain" id="PRO_5019240554" description="DUF4382 domain-containing protein" evidence="1">
    <location>
        <begin position="17"/>
        <end position="280"/>
    </location>
</feature>
<name>A0A411HPU1_9GAMM</name>
<dbReference type="PROSITE" id="PS51257">
    <property type="entry name" value="PROKAR_LIPOPROTEIN"/>
    <property type="match status" value="1"/>
</dbReference>
<dbReference type="InterPro" id="IPR039366">
    <property type="entry name" value="Pilotin"/>
</dbReference>
<feature type="signal peptide" evidence="1">
    <location>
        <begin position="1"/>
        <end position="16"/>
    </location>
</feature>
<evidence type="ECO:0000256" key="1">
    <source>
        <dbReference type="SAM" id="SignalP"/>
    </source>
</evidence>
<dbReference type="InterPro" id="IPR053196">
    <property type="entry name" value="Lipoprotein_YbaY-like"/>
</dbReference>